<organism evidence="1 2">
    <name type="scientific">Nocardia aurantia</name>
    <dbReference type="NCBI Taxonomy" id="2585199"/>
    <lineage>
        <taxon>Bacteria</taxon>
        <taxon>Bacillati</taxon>
        <taxon>Actinomycetota</taxon>
        <taxon>Actinomycetes</taxon>
        <taxon>Mycobacteriales</taxon>
        <taxon>Nocardiaceae</taxon>
        <taxon>Nocardia</taxon>
    </lineage>
</organism>
<protein>
    <submittedName>
        <fullName evidence="1">Uncharacterized protein</fullName>
    </submittedName>
</protein>
<keyword evidence="2" id="KW-1185">Reference proteome</keyword>
<name>A0A7K0DVI4_9NOCA</name>
<dbReference type="Proteomes" id="UP000431401">
    <property type="component" value="Unassembled WGS sequence"/>
</dbReference>
<comment type="caution">
    <text evidence="1">The sequence shown here is derived from an EMBL/GenBank/DDBJ whole genome shotgun (WGS) entry which is preliminary data.</text>
</comment>
<evidence type="ECO:0000313" key="2">
    <source>
        <dbReference type="Proteomes" id="UP000431401"/>
    </source>
</evidence>
<reference evidence="1 2" key="1">
    <citation type="submission" date="2019-10" db="EMBL/GenBank/DDBJ databases">
        <title>Nocardia macrotermitis sp. nov. and Nocardia aurantia sp. nov., isolated from the gut of fungus growing-termite Macrotermes natalensis.</title>
        <authorList>
            <person name="Benndorf R."/>
            <person name="Schwitalla J."/>
            <person name="Martin K."/>
            <person name="De Beer W."/>
            <person name="Kaster A.-K."/>
            <person name="Vollmers J."/>
            <person name="Poulsen M."/>
            <person name="Beemelmanns C."/>
        </authorList>
    </citation>
    <scope>NUCLEOTIDE SEQUENCE [LARGE SCALE GENOMIC DNA]</scope>
    <source>
        <strain evidence="1 2">RB56</strain>
    </source>
</reference>
<evidence type="ECO:0000313" key="1">
    <source>
        <dbReference type="EMBL" id="MQY29791.1"/>
    </source>
</evidence>
<dbReference type="RefSeq" id="WP_227838384.1">
    <property type="nucleotide sequence ID" value="NZ_WEGI01000012.1"/>
</dbReference>
<dbReference type="AlphaFoldDB" id="A0A7K0DVI4"/>
<dbReference type="EMBL" id="WEGI01000012">
    <property type="protein sequence ID" value="MQY29791.1"/>
    <property type="molecule type" value="Genomic_DNA"/>
</dbReference>
<gene>
    <name evidence="1" type="ORF">NRB56_53840</name>
</gene>
<accession>A0A7K0DVI4</accession>
<proteinExistence type="predicted"/>
<sequence length="157" mass="17575">MSDDATPGGPLAELIADAQKGLLSVHLSDDVRVNAEEFAYIERDCEAFKTEIRRLQTIATNISNQKRWGLGEDQAVLTSAKLVVRRFRSKAAVVDSSSDSSNNVHDTLEQHYRIVDDLQQLHRAIAQRYIQADQEFAARYNELMANMPTSPVGAEDR</sequence>